<protein>
    <recommendedName>
        <fullName evidence="3">Chemotaxis protein CheA</fullName>
        <ecNumber evidence="2">2.7.13.3</ecNumber>
    </recommendedName>
</protein>
<keyword evidence="5" id="KW-0808">Transferase</keyword>
<feature type="domain" description="HPt" evidence="13">
    <location>
        <begin position="1"/>
        <end position="101"/>
    </location>
</feature>
<dbReference type="InterPro" id="IPR036097">
    <property type="entry name" value="HisK_dim/P_sf"/>
</dbReference>
<dbReference type="Pfam" id="PF01627">
    <property type="entry name" value="Hpt"/>
    <property type="match status" value="1"/>
</dbReference>
<dbReference type="Gene3D" id="1.20.120.160">
    <property type="entry name" value="HPT domain"/>
    <property type="match status" value="1"/>
</dbReference>
<dbReference type="PROSITE" id="PS50894">
    <property type="entry name" value="HPT"/>
    <property type="match status" value="1"/>
</dbReference>
<dbReference type="CDD" id="cd00088">
    <property type="entry name" value="HPT"/>
    <property type="match status" value="1"/>
</dbReference>
<name>A0A6N9TA22_9ALTE</name>
<dbReference type="SUPFAM" id="SSF50341">
    <property type="entry name" value="CheW-like"/>
    <property type="match status" value="1"/>
</dbReference>
<dbReference type="RefSeq" id="WP_163104610.1">
    <property type="nucleotide sequence ID" value="NZ_JAAAWO010000001.1"/>
</dbReference>
<dbReference type="SMART" id="SM00387">
    <property type="entry name" value="HATPase_c"/>
    <property type="match status" value="1"/>
</dbReference>
<feature type="modified residue" description="Phosphohistidine" evidence="9">
    <location>
        <position position="44"/>
    </location>
</feature>
<dbReference type="GO" id="GO:0000155">
    <property type="term" value="F:phosphorelay sensor kinase activity"/>
    <property type="evidence" value="ECO:0007669"/>
    <property type="project" value="InterPro"/>
</dbReference>
<evidence type="ECO:0000259" key="13">
    <source>
        <dbReference type="PROSITE" id="PS50894"/>
    </source>
</evidence>
<dbReference type="Pfam" id="PF02895">
    <property type="entry name" value="H-kinase_dim"/>
    <property type="match status" value="1"/>
</dbReference>
<evidence type="ECO:0000313" key="14">
    <source>
        <dbReference type="EMBL" id="NDW14133.1"/>
    </source>
</evidence>
<dbReference type="PRINTS" id="PR00344">
    <property type="entry name" value="BCTRLSENSOR"/>
</dbReference>
<dbReference type="InterPro" id="IPR036061">
    <property type="entry name" value="CheW-like_dom_sf"/>
</dbReference>
<dbReference type="GO" id="GO:0006935">
    <property type="term" value="P:chemotaxis"/>
    <property type="evidence" value="ECO:0007669"/>
    <property type="project" value="InterPro"/>
</dbReference>
<dbReference type="FunFam" id="3.30.565.10:FF:000016">
    <property type="entry name" value="Chemotaxis protein CheA, putative"/>
    <property type="match status" value="1"/>
</dbReference>
<evidence type="ECO:0000256" key="3">
    <source>
        <dbReference type="ARBA" id="ARBA00021495"/>
    </source>
</evidence>
<dbReference type="Pfam" id="PF02518">
    <property type="entry name" value="HATPase_c"/>
    <property type="match status" value="1"/>
</dbReference>
<dbReference type="SUPFAM" id="SSF55874">
    <property type="entry name" value="ATPase domain of HSP90 chaperone/DNA topoisomerase II/histidine kinase"/>
    <property type="match status" value="1"/>
</dbReference>
<dbReference type="SMART" id="SM01231">
    <property type="entry name" value="H-kinase_dim"/>
    <property type="match status" value="1"/>
</dbReference>
<dbReference type="InterPro" id="IPR005467">
    <property type="entry name" value="His_kinase_dom"/>
</dbReference>
<dbReference type="SUPFAM" id="SSF47384">
    <property type="entry name" value="Homodimeric domain of signal transducing histidine kinase"/>
    <property type="match status" value="1"/>
</dbReference>
<dbReference type="InterPro" id="IPR004358">
    <property type="entry name" value="Sig_transdc_His_kin-like_C"/>
</dbReference>
<evidence type="ECO:0000256" key="7">
    <source>
        <dbReference type="ARBA" id="ARBA00023012"/>
    </source>
</evidence>
<organism evidence="14 15">
    <name type="scientific">Alteromonas genovensis</name>
    <dbReference type="NCBI Taxonomy" id="471225"/>
    <lineage>
        <taxon>Bacteria</taxon>
        <taxon>Pseudomonadati</taxon>
        <taxon>Pseudomonadota</taxon>
        <taxon>Gammaproteobacteria</taxon>
        <taxon>Alteromonadales</taxon>
        <taxon>Alteromonadaceae</taxon>
        <taxon>Alteromonas/Salinimonas group</taxon>
        <taxon>Alteromonas</taxon>
    </lineage>
</organism>
<dbReference type="InterPro" id="IPR002545">
    <property type="entry name" value="CheW-lke_dom"/>
</dbReference>
<dbReference type="EC" id="2.7.13.3" evidence="2"/>
<evidence type="ECO:0000256" key="9">
    <source>
        <dbReference type="PROSITE-ProRule" id="PRU00110"/>
    </source>
</evidence>
<dbReference type="CDD" id="cd16916">
    <property type="entry name" value="HATPase_CheA-like"/>
    <property type="match status" value="1"/>
</dbReference>
<comment type="function">
    <text evidence="8">Involved in the transmission of sensory signals from the chemoreceptors to the flagellar motors. CheA is autophosphorylated; it can transfer its phosphate group to either CheB or CheY.</text>
</comment>
<keyword evidence="7" id="KW-0902">Two-component regulatory system</keyword>
<evidence type="ECO:0000256" key="4">
    <source>
        <dbReference type="ARBA" id="ARBA00022553"/>
    </source>
</evidence>
<feature type="region of interest" description="Disordered" evidence="10">
    <location>
        <begin position="431"/>
        <end position="469"/>
    </location>
</feature>
<keyword evidence="4 9" id="KW-0597">Phosphoprotein</keyword>
<accession>A0A6N9TA22</accession>
<evidence type="ECO:0000256" key="6">
    <source>
        <dbReference type="ARBA" id="ARBA00022777"/>
    </source>
</evidence>
<evidence type="ECO:0000256" key="2">
    <source>
        <dbReference type="ARBA" id="ARBA00012438"/>
    </source>
</evidence>
<dbReference type="InterPro" id="IPR036890">
    <property type="entry name" value="HATPase_C_sf"/>
</dbReference>
<evidence type="ECO:0000259" key="12">
    <source>
        <dbReference type="PROSITE" id="PS50851"/>
    </source>
</evidence>
<feature type="compositionally biased region" description="Polar residues" evidence="10">
    <location>
        <begin position="431"/>
        <end position="446"/>
    </location>
</feature>
<dbReference type="InterPro" id="IPR003594">
    <property type="entry name" value="HATPase_dom"/>
</dbReference>
<evidence type="ECO:0000313" key="15">
    <source>
        <dbReference type="Proteomes" id="UP000471381"/>
    </source>
</evidence>
<dbReference type="PANTHER" id="PTHR43395:SF1">
    <property type="entry name" value="CHEMOTAXIS PROTEIN CHEA"/>
    <property type="match status" value="1"/>
</dbReference>
<dbReference type="AlphaFoldDB" id="A0A6N9TA22"/>
<dbReference type="PROSITE" id="PS50851">
    <property type="entry name" value="CHEW"/>
    <property type="match status" value="1"/>
</dbReference>
<dbReference type="SMART" id="SM00073">
    <property type="entry name" value="HPT"/>
    <property type="match status" value="1"/>
</dbReference>
<evidence type="ECO:0000259" key="11">
    <source>
        <dbReference type="PROSITE" id="PS50109"/>
    </source>
</evidence>
<dbReference type="EMBL" id="JAAAWO010000001">
    <property type="protein sequence ID" value="NDW14133.1"/>
    <property type="molecule type" value="Genomic_DNA"/>
</dbReference>
<dbReference type="InterPro" id="IPR037006">
    <property type="entry name" value="CheA-like_homodim_sf"/>
</dbReference>
<gene>
    <name evidence="14" type="ORF">GTQ48_01110</name>
</gene>
<dbReference type="Gene3D" id="2.40.50.180">
    <property type="entry name" value="CheA-289, Domain 4"/>
    <property type="match status" value="1"/>
</dbReference>
<dbReference type="InterPro" id="IPR051315">
    <property type="entry name" value="Bact_Chemotaxis_CheA"/>
</dbReference>
<dbReference type="InterPro" id="IPR036641">
    <property type="entry name" value="HPT_dom_sf"/>
</dbReference>
<feature type="domain" description="Histidine kinase" evidence="11">
    <location>
        <begin position="482"/>
        <end position="727"/>
    </location>
</feature>
<comment type="catalytic activity">
    <reaction evidence="1">
        <text>ATP + protein L-histidine = ADP + protein N-phospho-L-histidine.</text>
        <dbReference type="EC" id="2.7.13.3"/>
    </reaction>
</comment>
<dbReference type="SMART" id="SM00260">
    <property type="entry name" value="CheW"/>
    <property type="match status" value="1"/>
</dbReference>
<comment type="caution">
    <text evidence="14">The sequence shown here is derived from an EMBL/GenBank/DDBJ whole genome shotgun (WGS) entry which is preliminary data.</text>
</comment>
<evidence type="ECO:0000256" key="10">
    <source>
        <dbReference type="SAM" id="MobiDB-lite"/>
    </source>
</evidence>
<reference evidence="14 15" key="1">
    <citation type="submission" date="2020-01" db="EMBL/GenBank/DDBJ databases">
        <title>Genomes of bacteria type strains.</title>
        <authorList>
            <person name="Chen J."/>
            <person name="Zhu S."/>
            <person name="Yang J."/>
        </authorList>
    </citation>
    <scope>NUCLEOTIDE SEQUENCE [LARGE SCALE GENOMIC DNA]</scope>
    <source>
        <strain evidence="14 15">LMG 24078</strain>
    </source>
</reference>
<evidence type="ECO:0000256" key="5">
    <source>
        <dbReference type="ARBA" id="ARBA00022679"/>
    </source>
</evidence>
<dbReference type="PROSITE" id="PS50109">
    <property type="entry name" value="HIS_KIN"/>
    <property type="match status" value="1"/>
</dbReference>
<dbReference type="Pfam" id="PF01584">
    <property type="entry name" value="CheW"/>
    <property type="match status" value="1"/>
</dbReference>
<keyword evidence="15" id="KW-1185">Reference proteome</keyword>
<dbReference type="Gene3D" id="3.30.565.10">
    <property type="entry name" value="Histidine kinase-like ATPase, C-terminal domain"/>
    <property type="match status" value="1"/>
</dbReference>
<dbReference type="InterPro" id="IPR008207">
    <property type="entry name" value="Sig_transdc_His_kin_Hpt_dom"/>
</dbReference>
<dbReference type="Gene3D" id="1.10.287.560">
    <property type="entry name" value="Histidine kinase CheA-like, homodimeric domain"/>
    <property type="match status" value="1"/>
</dbReference>
<sequence>MSELLDVFINESRENLESASRGLLTIQSSSSHNGIIDGIFRDIHTIKGSSDLFDIKPLTALAHAAEDLLDCLRASEVVYTEEIGDLLLEVLDQISSWFDELELGTENMNEWKPVSVKLSDSLRAFINADNPKVTSYEEQPHPVSSSSENVIGNIASESPGAGPFTSTIGTFTSKFSSSSAIILLAKTQSENLYLIDYQPDHDCFFRGEDPFNVLITMPGLLGFKAAFPLLTSESDIYESALSFVAIGEADISEIDSHMAYYEGQYHVSHISRRELALSCAAEIRDAVEKLANESLLIAIEDGELEQIQSVAELLQTSGNHDPMTNAVLCYLAKGNEYPANSTQAHMQGSVKLESLQLTDNKHVKSVSLYEVELLQQQRKLLDAEYYNRELMLPSVANLTQQLLCRFAIECDLTCEESIRNAIDRALSVASTPLENSQPENDSNSIDVDSHNRHASSNSPAEEGAKSERHVVKMLKVDQEKIDYLMDIVGELAVAKNSLPYLAKQAEKEGGSKALSKQIKSHFSIVNRLTESLQSAVLQIRMVPVSHVFERYPRLVRDLARKLNKKIELVMSGEDTEFDKNLIESLSEPLIHLLRNSIDHGIELPDLRIQQGKAEKGRIDLIATPLDDSVVIEIRDDGKGIDPEKLKMLAFQKGIITEHQLETMNDEDALQLIFAPGFSTNEEVSDLSGRGVGMDAVRTMVNQAGGKIEMSSELGIGTTFKLLLPQTMSVNHVMMFEVADQMFAVSMDAVVETVKVHRSEIQRIRNQNVLVIRDKLIPLCELRSALGFENQEKGEECSILIVTSPTGEHGLVIDKFHEGIDVIQKPLEGVLSGYSHFSGTALLGDGRVLLIVNIQEILACH</sequence>
<dbReference type="GO" id="GO:0005737">
    <property type="term" value="C:cytoplasm"/>
    <property type="evidence" value="ECO:0007669"/>
    <property type="project" value="InterPro"/>
</dbReference>
<dbReference type="Proteomes" id="UP000471381">
    <property type="component" value="Unassembled WGS sequence"/>
</dbReference>
<evidence type="ECO:0000256" key="8">
    <source>
        <dbReference type="ARBA" id="ARBA00035100"/>
    </source>
</evidence>
<dbReference type="PANTHER" id="PTHR43395">
    <property type="entry name" value="SENSOR HISTIDINE KINASE CHEA"/>
    <property type="match status" value="1"/>
</dbReference>
<dbReference type="SUPFAM" id="SSF47226">
    <property type="entry name" value="Histidine-containing phosphotransfer domain, HPT domain"/>
    <property type="match status" value="1"/>
</dbReference>
<dbReference type="InterPro" id="IPR004105">
    <property type="entry name" value="CheA-like_dim"/>
</dbReference>
<keyword evidence="6" id="KW-0418">Kinase</keyword>
<proteinExistence type="predicted"/>
<evidence type="ECO:0000256" key="1">
    <source>
        <dbReference type="ARBA" id="ARBA00000085"/>
    </source>
</evidence>
<feature type="domain" description="CheW-like" evidence="12">
    <location>
        <begin position="729"/>
        <end position="860"/>
    </location>
</feature>